<keyword evidence="4" id="KW-1185">Reference proteome</keyword>
<evidence type="ECO:0000259" key="2">
    <source>
        <dbReference type="PROSITE" id="PS51084"/>
    </source>
</evidence>
<dbReference type="PANTHER" id="PTHR42997:SF1">
    <property type="entry name" value="AP-4-A PHOSPHORYLASE"/>
    <property type="match status" value="1"/>
</dbReference>
<dbReference type="PROSITE" id="PS51084">
    <property type="entry name" value="HIT_2"/>
    <property type="match status" value="1"/>
</dbReference>
<dbReference type="GO" id="GO:0032259">
    <property type="term" value="P:methylation"/>
    <property type="evidence" value="ECO:0007669"/>
    <property type="project" value="UniProtKB-KW"/>
</dbReference>
<feature type="short sequence motif" description="Histidine triad motif" evidence="1">
    <location>
        <begin position="95"/>
        <end position="99"/>
    </location>
</feature>
<dbReference type="GO" id="GO:0008168">
    <property type="term" value="F:methyltransferase activity"/>
    <property type="evidence" value="ECO:0007669"/>
    <property type="project" value="UniProtKB-KW"/>
</dbReference>
<name>A0ABW3HFL8_9GAMM</name>
<feature type="domain" description="HIT" evidence="2">
    <location>
        <begin position="4"/>
        <end position="110"/>
    </location>
</feature>
<proteinExistence type="predicted"/>
<organism evidence="3 4">
    <name type="scientific">Paraperlucidibaca wandonensis</name>
    <dbReference type="NCBI Taxonomy" id="1268273"/>
    <lineage>
        <taxon>Bacteria</taxon>
        <taxon>Pseudomonadati</taxon>
        <taxon>Pseudomonadota</taxon>
        <taxon>Gammaproteobacteria</taxon>
        <taxon>Moraxellales</taxon>
        <taxon>Moraxellaceae</taxon>
        <taxon>Paraperlucidibaca</taxon>
    </lineage>
</organism>
<reference evidence="4" key="1">
    <citation type="journal article" date="2019" name="Int. J. Syst. Evol. Microbiol.">
        <title>The Global Catalogue of Microorganisms (GCM) 10K type strain sequencing project: providing services to taxonomists for standard genome sequencing and annotation.</title>
        <authorList>
            <consortium name="The Broad Institute Genomics Platform"/>
            <consortium name="The Broad Institute Genome Sequencing Center for Infectious Disease"/>
            <person name="Wu L."/>
            <person name="Ma J."/>
        </authorList>
    </citation>
    <scope>NUCLEOTIDE SEQUENCE [LARGE SCALE GENOMIC DNA]</scope>
    <source>
        <strain evidence="4">CCUG 63419</strain>
    </source>
</reference>
<dbReference type="InterPro" id="IPR036265">
    <property type="entry name" value="HIT-like_sf"/>
</dbReference>
<keyword evidence="3" id="KW-0808">Transferase</keyword>
<dbReference type="Proteomes" id="UP001597044">
    <property type="component" value="Unassembled WGS sequence"/>
</dbReference>
<dbReference type="EMBL" id="JBHTIT010000001">
    <property type="protein sequence ID" value="MFD0949305.1"/>
    <property type="molecule type" value="Genomic_DNA"/>
</dbReference>
<dbReference type="Pfam" id="PF01230">
    <property type="entry name" value="HIT"/>
    <property type="match status" value="1"/>
</dbReference>
<dbReference type="Gene3D" id="3.30.428.10">
    <property type="entry name" value="HIT-like"/>
    <property type="match status" value="1"/>
</dbReference>
<evidence type="ECO:0000256" key="1">
    <source>
        <dbReference type="PROSITE-ProRule" id="PRU00464"/>
    </source>
</evidence>
<dbReference type="SUPFAM" id="SSF54197">
    <property type="entry name" value="HIT-like"/>
    <property type="match status" value="1"/>
</dbReference>
<keyword evidence="3" id="KW-0489">Methyltransferase</keyword>
<dbReference type="RefSeq" id="WP_379068845.1">
    <property type="nucleotide sequence ID" value="NZ_JBHTIT010000001.1"/>
</dbReference>
<dbReference type="PANTHER" id="PTHR42997">
    <property type="entry name" value="HIT FAMILY HYDROLASE"/>
    <property type="match status" value="1"/>
</dbReference>
<dbReference type="PROSITE" id="PS00892">
    <property type="entry name" value="HIT_1"/>
    <property type="match status" value="1"/>
</dbReference>
<comment type="caution">
    <text evidence="3">The sequence shown here is derived from an EMBL/GenBank/DDBJ whole genome shotgun (WGS) entry which is preliminary data.</text>
</comment>
<sequence>MATYHCPFCHIRAEQIIDQDEWVFVIRDGFPVTRGHTLIIPNRHIESYFETTKAERRSMDEMLFKHRGELALQYSTDSFNIGINDGPMAGQTMKHIHLHIIPRHSDDMPDPRGGVRFVIPDKAKYWP</sequence>
<dbReference type="InterPro" id="IPR019808">
    <property type="entry name" value="Histidine_triad_CS"/>
</dbReference>
<dbReference type="InterPro" id="IPR052908">
    <property type="entry name" value="AP-4-A_phosphorylase"/>
</dbReference>
<accession>A0ABW3HFL8</accession>
<gene>
    <name evidence="3" type="ORF">ACFQ0F_02680</name>
</gene>
<protein>
    <submittedName>
        <fullName evidence="3">HIT family protein</fullName>
        <ecNumber evidence="3">2.1.1.-</ecNumber>
    </submittedName>
</protein>
<dbReference type="EC" id="2.1.1.-" evidence="3"/>
<evidence type="ECO:0000313" key="3">
    <source>
        <dbReference type="EMBL" id="MFD0949305.1"/>
    </source>
</evidence>
<dbReference type="InterPro" id="IPR011146">
    <property type="entry name" value="HIT-like"/>
</dbReference>
<evidence type="ECO:0000313" key="4">
    <source>
        <dbReference type="Proteomes" id="UP001597044"/>
    </source>
</evidence>